<dbReference type="Pfam" id="PF20431">
    <property type="entry name" value="E_motif"/>
    <property type="match status" value="1"/>
</dbReference>
<evidence type="ECO:0000256" key="1">
    <source>
        <dbReference type="ARBA" id="ARBA00022737"/>
    </source>
</evidence>
<feature type="repeat" description="PPR" evidence="3">
    <location>
        <begin position="424"/>
        <end position="458"/>
    </location>
</feature>
<feature type="chain" id="PRO_5002352103" description="Pentacotripeptide-repeat region of PRORP domain-containing protein" evidence="5">
    <location>
        <begin position="22"/>
        <end position="765"/>
    </location>
</feature>
<dbReference type="FunFam" id="1.25.40.10:FF:000412">
    <property type="entry name" value="Putative pentatricopeptide repeat-containing protein"/>
    <property type="match status" value="1"/>
</dbReference>
<evidence type="ECO:0000256" key="4">
    <source>
        <dbReference type="SAM" id="MobiDB-lite"/>
    </source>
</evidence>
<feature type="compositionally biased region" description="Basic and acidic residues" evidence="4">
    <location>
        <begin position="81"/>
        <end position="92"/>
    </location>
</feature>
<dbReference type="NCBIfam" id="TIGR00756">
    <property type="entry name" value="PPR"/>
    <property type="match status" value="1"/>
</dbReference>
<dbReference type="PANTHER" id="PTHR47926">
    <property type="entry name" value="PENTATRICOPEPTIDE REPEAT-CONTAINING PROTEIN"/>
    <property type="match status" value="1"/>
</dbReference>
<dbReference type="FunFam" id="1.25.40.10:FF:001384">
    <property type="entry name" value="Pentatricopeptide repeat-containing protein mitochondrial"/>
    <property type="match status" value="1"/>
</dbReference>
<dbReference type="InterPro" id="IPR011990">
    <property type="entry name" value="TPR-like_helical_dom_sf"/>
</dbReference>
<protein>
    <recommendedName>
        <fullName evidence="8">Pentacotripeptide-repeat region of PRORP domain-containing protein</fullName>
    </recommendedName>
</protein>
<dbReference type="GO" id="GO:0009451">
    <property type="term" value="P:RNA modification"/>
    <property type="evidence" value="ECO:0007669"/>
    <property type="project" value="InterPro"/>
</dbReference>
<dbReference type="GO" id="GO:0003723">
    <property type="term" value="F:RNA binding"/>
    <property type="evidence" value="ECO:0007669"/>
    <property type="project" value="InterPro"/>
</dbReference>
<organism evidence="6">
    <name type="scientific">Oryza glumipatula</name>
    <dbReference type="NCBI Taxonomy" id="40148"/>
    <lineage>
        <taxon>Eukaryota</taxon>
        <taxon>Viridiplantae</taxon>
        <taxon>Streptophyta</taxon>
        <taxon>Embryophyta</taxon>
        <taxon>Tracheophyta</taxon>
        <taxon>Spermatophyta</taxon>
        <taxon>Magnoliopsida</taxon>
        <taxon>Liliopsida</taxon>
        <taxon>Poales</taxon>
        <taxon>Poaceae</taxon>
        <taxon>BOP clade</taxon>
        <taxon>Oryzoideae</taxon>
        <taxon>Oryzeae</taxon>
        <taxon>Oryzinae</taxon>
        <taxon>Oryza</taxon>
    </lineage>
</organism>
<evidence type="ECO:0000256" key="2">
    <source>
        <dbReference type="ARBA" id="ARBA00022946"/>
    </source>
</evidence>
<dbReference type="PANTHER" id="PTHR47926:SF492">
    <property type="entry name" value="DYW DOMAIN-CONTAINING PROTEIN"/>
    <property type="match status" value="1"/>
</dbReference>
<keyword evidence="1" id="KW-0677">Repeat</keyword>
<evidence type="ECO:0008006" key="8">
    <source>
        <dbReference type="Google" id="ProtNLM"/>
    </source>
</evidence>
<dbReference type="Pfam" id="PF13041">
    <property type="entry name" value="PPR_2"/>
    <property type="match status" value="2"/>
</dbReference>
<accession>A0A0D9ZCY7</accession>
<name>A0A0D9ZCY7_9ORYZ</name>
<dbReference type="Pfam" id="PF01535">
    <property type="entry name" value="PPR"/>
    <property type="match status" value="5"/>
</dbReference>
<keyword evidence="7" id="KW-1185">Reference proteome</keyword>
<dbReference type="InterPro" id="IPR002885">
    <property type="entry name" value="PPR_rpt"/>
</dbReference>
<dbReference type="AlphaFoldDB" id="A0A0D9ZCY7"/>
<dbReference type="Gene3D" id="1.25.40.10">
    <property type="entry name" value="Tetratricopeptide repeat domain"/>
    <property type="match status" value="3"/>
</dbReference>
<evidence type="ECO:0000256" key="3">
    <source>
        <dbReference type="PROSITE-ProRule" id="PRU00708"/>
    </source>
</evidence>
<dbReference type="STRING" id="40148.A0A0D9ZCY7"/>
<evidence type="ECO:0000313" key="6">
    <source>
        <dbReference type="EnsemblPlants" id="OGLUM03G33390.1"/>
    </source>
</evidence>
<keyword evidence="5" id="KW-0732">Signal</keyword>
<feature type="repeat" description="PPR" evidence="3">
    <location>
        <begin position="290"/>
        <end position="324"/>
    </location>
</feature>
<reference evidence="6" key="1">
    <citation type="submission" date="2015-04" db="UniProtKB">
        <authorList>
            <consortium name="EnsemblPlants"/>
        </authorList>
    </citation>
    <scope>IDENTIFICATION</scope>
</reference>
<feature type="signal peptide" evidence="5">
    <location>
        <begin position="1"/>
        <end position="21"/>
    </location>
</feature>
<reference evidence="6" key="2">
    <citation type="submission" date="2018-05" db="EMBL/GenBank/DDBJ databases">
        <title>OgluRS3 (Oryza glumaepatula Reference Sequence Version 3).</title>
        <authorList>
            <person name="Zhang J."/>
            <person name="Kudrna D."/>
            <person name="Lee S."/>
            <person name="Talag J."/>
            <person name="Welchert J."/>
            <person name="Wing R.A."/>
        </authorList>
    </citation>
    <scope>NUCLEOTIDE SEQUENCE [LARGE SCALE GENOMIC DNA]</scope>
</reference>
<dbReference type="Proteomes" id="UP000026961">
    <property type="component" value="Chromosome 3"/>
</dbReference>
<keyword evidence="2" id="KW-0809">Transit peptide</keyword>
<dbReference type="InterPro" id="IPR046960">
    <property type="entry name" value="PPR_At4g14850-like_plant"/>
</dbReference>
<dbReference type="EnsemblPlants" id="OGLUM03G33390.1">
    <property type="protein sequence ID" value="OGLUM03G33390.1"/>
    <property type="gene ID" value="OGLUM03G33390"/>
</dbReference>
<dbReference type="eggNOG" id="KOG4197">
    <property type="taxonomic scope" value="Eukaryota"/>
</dbReference>
<evidence type="ECO:0000313" key="7">
    <source>
        <dbReference type="Proteomes" id="UP000026961"/>
    </source>
</evidence>
<dbReference type="FunFam" id="1.25.40.10:FF:000583">
    <property type="entry name" value="Tetratricopeptide-like helical"/>
    <property type="match status" value="1"/>
</dbReference>
<dbReference type="Gramene" id="OGLUM03G33390.1">
    <property type="protein sequence ID" value="OGLUM03G33390.1"/>
    <property type="gene ID" value="OGLUM03G33390"/>
</dbReference>
<dbReference type="FunFam" id="1.25.40.10:FF:001968">
    <property type="entry name" value="Pentatricopeptide repeat-containing protein mitochondrial"/>
    <property type="match status" value="1"/>
</dbReference>
<feature type="repeat" description="PPR" evidence="3">
    <location>
        <begin position="525"/>
        <end position="559"/>
    </location>
</feature>
<sequence>MFRFITRIVFFFCFFNRLVWPLQVATLLGLCHAAPPRRTPPPPPPPRRHRLGGAAGAGGEAALSGRPPPLPNSDGGTAARGDGRRLRPDARSRLAGGGMASTAGAGRPPWDPTVSLRLGHPALVLLERCGGGARPFKAILAHMLRLRLAFETFPMSRLLHFATVSFPHHARAAETLFEHFTPRPNLYIYNLMLSSAPAAAAASSSPSRRPAALYMSMLASSIHPDEQTFLSLLKSVDAERRSVGKQVHAHVVVTGLHSRVYLRNSLIKMYLDAGDVEAAEAMFRCAPTADAVSCNIMLSGYVKGRCSGKALRFFRGMASRGIGVDQYTAVALLACCGRLKKAVLGRSVHGVVVRRIGVADRGLILSNALLDMYAKCGEMNTALRVFDEAGEKDGISWNTMVAGFANAGLLDLASKYFGEAPARDIISWNALLAGYARYEEFSATMILFHDMLASSVIPDKVTAVTLISAVAGKGTLNSARSVHGWVVKEHGTQDSFLASALVDMYCKCGSIKLAYAVFEKAVDKDVTLWTAMISGLAFHGHGDVALDLFWKMQAEGTEPNGVTLVAVLSACSHAGLFDEGCKIFDTLKQRFNIEPGVEHFGCMVDLLARSGRLSDAVDLARRMPMKPSRSIWGSILSASSACQNTEVAEIASKELLCLEPAEEGGYVLLSNMYAAEGQWNYSNEVRENMERKGVRKSAELSMVTNFPYFSSPPEHIKCISALTICMVMLASPLGKCIRAVEKTDVLLNFHSLHITSSIHDEYKYY</sequence>
<proteinExistence type="predicted"/>
<evidence type="ECO:0000256" key="5">
    <source>
        <dbReference type="SAM" id="SignalP"/>
    </source>
</evidence>
<feature type="region of interest" description="Disordered" evidence="4">
    <location>
        <begin position="35"/>
        <end position="108"/>
    </location>
</feature>
<dbReference type="PROSITE" id="PS51375">
    <property type="entry name" value="PPR"/>
    <property type="match status" value="3"/>
</dbReference>
<dbReference type="InterPro" id="IPR046848">
    <property type="entry name" value="E_motif"/>
</dbReference>